<evidence type="ECO:0000313" key="4">
    <source>
        <dbReference type="EMBL" id="EME47347.1"/>
    </source>
</evidence>
<reference evidence="5" key="1">
    <citation type="journal article" date="2012" name="PLoS Genet.">
        <title>The genomes of the fungal plant pathogens Cladosporium fulvum and Dothistroma septosporum reveal adaptation to different hosts and lifestyles but also signatures of common ancestry.</title>
        <authorList>
            <person name="de Wit P.J.G.M."/>
            <person name="van der Burgt A."/>
            <person name="Oekmen B."/>
            <person name="Stergiopoulos I."/>
            <person name="Abd-Elsalam K.A."/>
            <person name="Aerts A.L."/>
            <person name="Bahkali A.H."/>
            <person name="Beenen H.G."/>
            <person name="Chettri P."/>
            <person name="Cox M.P."/>
            <person name="Datema E."/>
            <person name="de Vries R.P."/>
            <person name="Dhillon B."/>
            <person name="Ganley A.R."/>
            <person name="Griffiths S.A."/>
            <person name="Guo Y."/>
            <person name="Hamelin R.C."/>
            <person name="Henrissat B."/>
            <person name="Kabir M.S."/>
            <person name="Jashni M.K."/>
            <person name="Kema G."/>
            <person name="Klaubauf S."/>
            <person name="Lapidus A."/>
            <person name="Levasseur A."/>
            <person name="Lindquist E."/>
            <person name="Mehrabi R."/>
            <person name="Ohm R.A."/>
            <person name="Owen T.J."/>
            <person name="Salamov A."/>
            <person name="Schwelm A."/>
            <person name="Schijlen E."/>
            <person name="Sun H."/>
            <person name="van den Burg H.A."/>
            <person name="van Ham R.C.H.J."/>
            <person name="Zhang S."/>
            <person name="Goodwin S.B."/>
            <person name="Grigoriev I.V."/>
            <person name="Collemare J."/>
            <person name="Bradshaw R.E."/>
        </authorList>
    </citation>
    <scope>NUCLEOTIDE SEQUENCE [LARGE SCALE GENOMIC DNA]</scope>
    <source>
        <strain evidence="5">NZE10 / CBS 128990</strain>
    </source>
</reference>
<proteinExistence type="inferred from homology"/>
<evidence type="ECO:0000256" key="3">
    <source>
        <dbReference type="HAMAP-Rule" id="MF_03054"/>
    </source>
</evidence>
<protein>
    <recommendedName>
        <fullName evidence="3">Cytoplasmic tRNA 2-thiolation protein 2</fullName>
    </recommendedName>
</protein>
<comment type="pathway">
    <text evidence="3">tRNA modification; 5-methoxycarbonylmethyl-2-thiouridine-tRNA biosynthesis.</text>
</comment>
<keyword evidence="2 3" id="KW-0819">tRNA processing</keyword>
<evidence type="ECO:0000313" key="5">
    <source>
        <dbReference type="Proteomes" id="UP000016933"/>
    </source>
</evidence>
<comment type="function">
    <text evidence="3">Plays a central role in 2-thiolation of mcm(5)S(2)U at tRNA wobble positions of tRNA(Lys), tRNA(Glu) and tRNA(Gln). May act by forming a heterodimer with NCS6 that ligates sulfur from thiocarboxylated URM1 onto the uridine of tRNAs at wobble position. Prior mcm(5) tRNA modification by the elongator complex is required for 2-thiolation. May also be involved in protein urmylation.</text>
</comment>
<keyword evidence="5" id="KW-1185">Reference proteome</keyword>
<dbReference type="UniPathway" id="UPA00988"/>
<dbReference type="HOGENOM" id="CLU_024534_3_0_1"/>
<comment type="subcellular location">
    <subcellularLocation>
        <location evidence="3">Cytoplasm</location>
    </subcellularLocation>
</comment>
<dbReference type="OMA" id="KQRKQMM"/>
<dbReference type="STRING" id="675120.N1PVE8"/>
<dbReference type="AlphaFoldDB" id="N1PVE8"/>
<dbReference type="InterPro" id="IPR014729">
    <property type="entry name" value="Rossmann-like_a/b/a_fold"/>
</dbReference>
<dbReference type="GO" id="GO:0016779">
    <property type="term" value="F:nucleotidyltransferase activity"/>
    <property type="evidence" value="ECO:0007669"/>
    <property type="project" value="UniProtKB-UniRule"/>
</dbReference>
<accession>N1PVE8</accession>
<comment type="similarity">
    <text evidence="3">Belongs to the CTU2/NCS2 family.</text>
</comment>
<dbReference type="InterPro" id="IPR019407">
    <property type="entry name" value="CTU2"/>
</dbReference>
<dbReference type="GO" id="GO:0016783">
    <property type="term" value="F:sulfurtransferase activity"/>
    <property type="evidence" value="ECO:0007669"/>
    <property type="project" value="TreeGrafter"/>
</dbReference>
<keyword evidence="1 3" id="KW-0963">Cytoplasm</keyword>
<dbReference type="GO" id="GO:0000049">
    <property type="term" value="F:tRNA binding"/>
    <property type="evidence" value="ECO:0007669"/>
    <property type="project" value="InterPro"/>
</dbReference>
<dbReference type="GO" id="GO:0002143">
    <property type="term" value="P:tRNA wobble position uridine thiolation"/>
    <property type="evidence" value="ECO:0007669"/>
    <property type="project" value="TreeGrafter"/>
</dbReference>
<evidence type="ECO:0000256" key="2">
    <source>
        <dbReference type="ARBA" id="ARBA00022694"/>
    </source>
</evidence>
<dbReference type="Proteomes" id="UP000016933">
    <property type="component" value="Unassembled WGS sequence"/>
</dbReference>
<evidence type="ECO:0000256" key="1">
    <source>
        <dbReference type="ARBA" id="ARBA00022490"/>
    </source>
</evidence>
<dbReference type="PANTHER" id="PTHR20882">
    <property type="entry name" value="CYTOPLASMIC TRNA 2-THIOLATION PROTEIN 2"/>
    <property type="match status" value="1"/>
</dbReference>
<sequence length="357" mass="39884">MPGRVTPQPKDDALCRRCQDVEPAIVVRTEPLCVACFSKYAHTKVVKRLETFRVRNAAPGKQRKLLLPLSLDACSLALLHILSQHLRAQVERSGRTGFRLHILHVCRQSALLDVNQAALANVKARYPGHVYHTLPSSQVTSLEDASNIFPDVTASRTDNYSLEGVFHRLLDSATSATARQDLARTLQARLVVDYARRENCEAIMWSDSTTKLAERTLAETAKGRGFALPWLVADGDTPHGLTFYYPLRDLLTKEVQAYVSFLEPTMDDCIVKTDRKLAVSTKNTTIDDLVQRYFESVEQEYPSIVANVVRTTSKLKPPSLVEVEQQCELCSMPLQGHSPAKSRLCYGCIRNMPQASS</sequence>
<dbReference type="EMBL" id="KB446536">
    <property type="protein sequence ID" value="EME47347.1"/>
    <property type="molecule type" value="Genomic_DNA"/>
</dbReference>
<dbReference type="PANTHER" id="PTHR20882:SF14">
    <property type="entry name" value="CYTOPLASMIC TRNA 2-THIOLATION PROTEIN 2"/>
    <property type="match status" value="1"/>
</dbReference>
<dbReference type="Pfam" id="PF10288">
    <property type="entry name" value="CTU2"/>
    <property type="match status" value="1"/>
</dbReference>
<dbReference type="HAMAP" id="MF_03054">
    <property type="entry name" value="CTU2"/>
    <property type="match status" value="1"/>
</dbReference>
<dbReference type="eggNOG" id="KOG2594">
    <property type="taxonomic scope" value="Eukaryota"/>
</dbReference>
<dbReference type="GO" id="GO:0032447">
    <property type="term" value="P:protein urmylation"/>
    <property type="evidence" value="ECO:0007669"/>
    <property type="project" value="UniProtKB-UniRule"/>
</dbReference>
<name>N1PVE8_DOTSN</name>
<dbReference type="GO" id="GO:0005829">
    <property type="term" value="C:cytosol"/>
    <property type="evidence" value="ECO:0007669"/>
    <property type="project" value="TreeGrafter"/>
</dbReference>
<dbReference type="OrthoDB" id="25129at2759"/>
<reference evidence="4 5" key="2">
    <citation type="journal article" date="2012" name="PLoS Pathog.">
        <title>Diverse lifestyles and strategies of plant pathogenesis encoded in the genomes of eighteen Dothideomycetes fungi.</title>
        <authorList>
            <person name="Ohm R.A."/>
            <person name="Feau N."/>
            <person name="Henrissat B."/>
            <person name="Schoch C.L."/>
            <person name="Horwitz B.A."/>
            <person name="Barry K.W."/>
            <person name="Condon B.J."/>
            <person name="Copeland A.C."/>
            <person name="Dhillon B."/>
            <person name="Glaser F."/>
            <person name="Hesse C.N."/>
            <person name="Kosti I."/>
            <person name="LaButti K."/>
            <person name="Lindquist E.A."/>
            <person name="Lucas S."/>
            <person name="Salamov A.A."/>
            <person name="Bradshaw R.E."/>
            <person name="Ciuffetti L."/>
            <person name="Hamelin R.C."/>
            <person name="Kema G.H.J."/>
            <person name="Lawrence C."/>
            <person name="Scott J.A."/>
            <person name="Spatafora J.W."/>
            <person name="Turgeon B.G."/>
            <person name="de Wit P.J.G.M."/>
            <person name="Zhong S."/>
            <person name="Goodwin S.B."/>
            <person name="Grigoriev I.V."/>
        </authorList>
    </citation>
    <scope>NUCLEOTIDE SEQUENCE [LARGE SCALE GENOMIC DNA]</scope>
    <source>
        <strain evidence="5">NZE10 / CBS 128990</strain>
    </source>
</reference>
<gene>
    <name evidence="3" type="primary">NCS2</name>
    <name evidence="3" type="synonym">CTU2</name>
    <name evidence="4" type="ORF">DOTSEDRAFT_69320</name>
</gene>
<dbReference type="Gene3D" id="3.40.50.620">
    <property type="entry name" value="HUPs"/>
    <property type="match status" value="1"/>
</dbReference>
<organism evidence="4 5">
    <name type="scientific">Dothistroma septosporum (strain NZE10 / CBS 128990)</name>
    <name type="common">Red band needle blight fungus</name>
    <name type="synonym">Mycosphaerella pini</name>
    <dbReference type="NCBI Taxonomy" id="675120"/>
    <lineage>
        <taxon>Eukaryota</taxon>
        <taxon>Fungi</taxon>
        <taxon>Dikarya</taxon>
        <taxon>Ascomycota</taxon>
        <taxon>Pezizomycotina</taxon>
        <taxon>Dothideomycetes</taxon>
        <taxon>Dothideomycetidae</taxon>
        <taxon>Mycosphaerellales</taxon>
        <taxon>Mycosphaerellaceae</taxon>
        <taxon>Dothistroma</taxon>
    </lineage>
</organism>